<feature type="domain" description="GFO/IDH/MocA-like oxidoreductase" evidence="2">
    <location>
        <begin position="129"/>
        <end position="234"/>
    </location>
</feature>
<dbReference type="InterPro" id="IPR051450">
    <property type="entry name" value="Gfo/Idh/MocA_Oxidoreductases"/>
</dbReference>
<feature type="domain" description="Gfo/Idh/MocA-like oxidoreductase N-terminal" evidence="1">
    <location>
        <begin position="6"/>
        <end position="121"/>
    </location>
</feature>
<accession>A0A2I8EXW1</accession>
<dbReference type="EMBL" id="CP026113">
    <property type="protein sequence ID" value="AUT64447.1"/>
    <property type="molecule type" value="Genomic_DNA"/>
</dbReference>
<dbReference type="Proteomes" id="UP000243502">
    <property type="component" value="Chromosome 3"/>
</dbReference>
<sequence length="346" mass="37628">MNKLPIAVIGAGLIGKVHIDLAANHNEVCLAAIADPSETARQMAASYNVPWFADYRSMLDTVKPKGVVIATPNVTHGAIAVDCIERGIAVIVEKPIAHTVEDARRIRDASQEYKVPVLVGHQRRHNPIVRRAREIVASGRLGRPVSATVLCTWLKPDEYFDTAWRRTKGGGPILINLIHDIDLLRHLFGDVQSLQAVTSNETRGFEVEDTAAVVLKFKNGALATVSVSDTTAAPWNYDLAAGEVERFPQQDVNSHYLCGTDASLTLPRLEVWEYRTGKGWHDPLTAERTALHAGCPYTEQLRHFRAVIDGAEAPVCSALDGLRTLQATMAVHTAAASGAVVTLPDD</sequence>
<name>A0A2I8EXW1_9BURK</name>
<dbReference type="InterPro" id="IPR036291">
    <property type="entry name" value="NAD(P)-bd_dom_sf"/>
</dbReference>
<protein>
    <submittedName>
        <fullName evidence="3">Gfo/Idh/MocA family oxidoreductase</fullName>
    </submittedName>
</protein>
<dbReference type="SUPFAM" id="SSF51735">
    <property type="entry name" value="NAD(P)-binding Rossmann-fold domains"/>
    <property type="match status" value="1"/>
</dbReference>
<organism evidence="3 4">
    <name type="scientific">Paraburkholderia terrae</name>
    <dbReference type="NCBI Taxonomy" id="311230"/>
    <lineage>
        <taxon>Bacteria</taxon>
        <taxon>Pseudomonadati</taxon>
        <taxon>Pseudomonadota</taxon>
        <taxon>Betaproteobacteria</taxon>
        <taxon>Burkholderiales</taxon>
        <taxon>Burkholderiaceae</taxon>
        <taxon>Paraburkholderia</taxon>
    </lineage>
</organism>
<dbReference type="Pfam" id="PF01408">
    <property type="entry name" value="GFO_IDH_MocA"/>
    <property type="match status" value="1"/>
</dbReference>
<dbReference type="AlphaFoldDB" id="A0A2I8EXW1"/>
<dbReference type="GO" id="GO:0000166">
    <property type="term" value="F:nucleotide binding"/>
    <property type="evidence" value="ECO:0007669"/>
    <property type="project" value="InterPro"/>
</dbReference>
<dbReference type="SUPFAM" id="SSF55347">
    <property type="entry name" value="Glyceraldehyde-3-phosphate dehydrogenase-like, C-terminal domain"/>
    <property type="match status" value="1"/>
</dbReference>
<dbReference type="Gene3D" id="3.30.360.10">
    <property type="entry name" value="Dihydrodipicolinate Reductase, domain 2"/>
    <property type="match status" value="1"/>
</dbReference>
<dbReference type="Pfam" id="PF22725">
    <property type="entry name" value="GFO_IDH_MocA_C3"/>
    <property type="match status" value="1"/>
</dbReference>
<dbReference type="KEGG" id="pter:C2L65_32735"/>
<dbReference type="Gene3D" id="3.40.50.720">
    <property type="entry name" value="NAD(P)-binding Rossmann-like Domain"/>
    <property type="match status" value="1"/>
</dbReference>
<proteinExistence type="predicted"/>
<gene>
    <name evidence="3" type="ORF">C2L65_32735</name>
</gene>
<evidence type="ECO:0000259" key="1">
    <source>
        <dbReference type="Pfam" id="PF01408"/>
    </source>
</evidence>
<dbReference type="RefSeq" id="WP_042306029.1">
    <property type="nucleotide sequence ID" value="NZ_CP026113.1"/>
</dbReference>
<evidence type="ECO:0000313" key="4">
    <source>
        <dbReference type="Proteomes" id="UP000243502"/>
    </source>
</evidence>
<dbReference type="OrthoDB" id="8565814at2"/>
<dbReference type="InterPro" id="IPR000683">
    <property type="entry name" value="Gfo/Idh/MocA-like_OxRdtase_N"/>
</dbReference>
<dbReference type="InterPro" id="IPR055170">
    <property type="entry name" value="GFO_IDH_MocA-like_dom"/>
</dbReference>
<evidence type="ECO:0000259" key="2">
    <source>
        <dbReference type="Pfam" id="PF22725"/>
    </source>
</evidence>
<dbReference type="PANTHER" id="PTHR43377:SF8">
    <property type="entry name" value="BLR3664 PROTEIN"/>
    <property type="match status" value="1"/>
</dbReference>
<evidence type="ECO:0000313" key="3">
    <source>
        <dbReference type="EMBL" id="AUT64447.1"/>
    </source>
</evidence>
<dbReference type="PANTHER" id="PTHR43377">
    <property type="entry name" value="BILIVERDIN REDUCTASE A"/>
    <property type="match status" value="1"/>
</dbReference>
<reference evidence="3 4" key="1">
    <citation type="submission" date="2018-01" db="EMBL/GenBank/DDBJ databases">
        <title>Species boundaries and ecological features among Paraburkholderia terrae DSMZ17804T, P. hospita DSMZ17164T and P. caribensis DSMZ13236T.</title>
        <authorList>
            <person name="Pratama A.A."/>
        </authorList>
    </citation>
    <scope>NUCLEOTIDE SEQUENCE [LARGE SCALE GENOMIC DNA]</scope>
    <source>
        <strain evidence="3 4">DSM 17804</strain>
    </source>
</reference>